<proteinExistence type="predicted"/>
<dbReference type="WBParaSite" id="HNAJ_0001162801-mRNA-1">
    <property type="protein sequence ID" value="HNAJ_0001162801-mRNA-1"/>
    <property type="gene ID" value="HNAJ_0001162801"/>
</dbReference>
<dbReference type="Proteomes" id="UP000278807">
    <property type="component" value="Unassembled WGS sequence"/>
</dbReference>
<reference evidence="3" key="1">
    <citation type="submission" date="2017-02" db="UniProtKB">
        <authorList>
            <consortium name="WormBaseParasite"/>
        </authorList>
    </citation>
    <scope>IDENTIFICATION</scope>
</reference>
<gene>
    <name evidence="1" type="ORF">HNAJ_LOCUS11618</name>
</gene>
<keyword evidence="2" id="KW-1185">Reference proteome</keyword>
<dbReference type="EMBL" id="UZAE01013678">
    <property type="protein sequence ID" value="VDO10864.1"/>
    <property type="molecule type" value="Genomic_DNA"/>
</dbReference>
<name>A0A0R3TV09_RODNA</name>
<sequence length="112" mass="12380">MPLQHGKQQIWPQSERRASSIANFLQFAQVLVDRATIGNSKLSNGFDSCQSAISESATVHYFSLVRALSSLHLEVLNSLPVGYVGECHCFSFVRALISLHIEVGLSYKFVVP</sequence>
<accession>A0A0R3TV09</accession>
<reference evidence="1 2" key="2">
    <citation type="submission" date="2018-11" db="EMBL/GenBank/DDBJ databases">
        <authorList>
            <consortium name="Pathogen Informatics"/>
        </authorList>
    </citation>
    <scope>NUCLEOTIDE SEQUENCE [LARGE SCALE GENOMIC DNA]</scope>
</reference>
<protein>
    <submittedName>
        <fullName evidence="1 3">Uncharacterized protein</fullName>
    </submittedName>
</protein>
<evidence type="ECO:0000313" key="1">
    <source>
        <dbReference type="EMBL" id="VDO10864.1"/>
    </source>
</evidence>
<dbReference type="AlphaFoldDB" id="A0A0R3TV09"/>
<evidence type="ECO:0000313" key="2">
    <source>
        <dbReference type="Proteomes" id="UP000278807"/>
    </source>
</evidence>
<evidence type="ECO:0000313" key="3">
    <source>
        <dbReference type="WBParaSite" id="HNAJ_0001162801-mRNA-1"/>
    </source>
</evidence>
<organism evidence="3">
    <name type="scientific">Rodentolepis nana</name>
    <name type="common">Dwarf tapeworm</name>
    <name type="synonym">Hymenolepis nana</name>
    <dbReference type="NCBI Taxonomy" id="102285"/>
    <lineage>
        <taxon>Eukaryota</taxon>
        <taxon>Metazoa</taxon>
        <taxon>Spiralia</taxon>
        <taxon>Lophotrochozoa</taxon>
        <taxon>Platyhelminthes</taxon>
        <taxon>Cestoda</taxon>
        <taxon>Eucestoda</taxon>
        <taxon>Cyclophyllidea</taxon>
        <taxon>Hymenolepididae</taxon>
        <taxon>Rodentolepis</taxon>
    </lineage>
</organism>